<sequence length="1150" mass="128664">MREIRKSTFREIKASFGRFMAIFAIIALGVGFFAGLKVTKEGMTATVKDYLHRYSFYDFRLLSTLGFQQKQVDSLYAALDVQAVEGAVSFDILYRLEDGRQGAVKAHSVTEQVNTLKVMAGRLPRSGTECVVDSNLLGKSAIGATITLSEDNEEEDLEHFAEREYTIVGIVRSPLYLQYERGNTSLGTGRLDGFIYLLPEGFDVDYFTEIYVKFEQNHDLYSEAYDSLIAEKTSVWEALTGEAALERYQDIVDAAETELAEGRGELEENRARGEEELAEAARTLAEAEEQLADGETALADAQMELAEGELEIWENEEEIRKAKITISEKEAELDDGEVVIAGKEAELAEARALVDSNEITLRSSERELAEGKAQWRSKKETMDAAKLAAAEGRKRLQEESAELENQKKKLQADLESGAITQEAYDAGIAVIERGQQTIAEYEEQLAATEEQLLEGERELEAAWQQIAESEAKLNEGWQALSAARQQLSEGQLAIVEARREIADGRTALAQARKELVEGEQALAEGKKELEEGKATLAEKAGELADAKQEYAHGRKEYEDARKEFDEKIARAEAEIAEGEEELADLDRPETFVLGRDTNVGYVCFQNDSNIVEGIANIFPVFFFLVAALVCITTMNRMVEEQRTQIGVLKALGYGESTIMSKYMIYSGLASVTGCVFGFFLGTWGFPKVIWFCYGMMYNADPIFYIFNWKLAVISLVVSLLCSIGTTWLSCRVELNQVAAALMRPKAPKAGKRVLLERIPFLWRRLSFLHKVSLRNIFRYKKRLFMMVVGISGCTALLVTGFGVKDSIADVAAKQFREVQTYDIGVSLKEGADGALEEKLNGLMAKGIDEYAFVMEKNMEIVTENGVKSVYLVAGTEEKMVPFLNLHTVEGRQVAYPAQGEAVISNKLAEDYKIKVGDTITLRDEEMLSISVRVSGIYENFIYNYVHITEDTWRQLTGTEPERKTVYVNLSETAESDVIVTDELSDHEMAAELMKWKQVSTVTVNRDTMERIGNMMSSLDIIVVVVILCAAGLAFIVLYNLTNINITERIREIATIKVLGFYRKETQSYVFRENIMLSLLGMLVGLVLGHFLHRFVMNEIRVDLIAFHIYVKPISFLYSGLLTLAFAWLVNLTMGGKLEGISMTESLKSVD</sequence>
<feature type="transmembrane region" description="Helical" evidence="7">
    <location>
        <begin position="705"/>
        <end position="728"/>
    </location>
</feature>
<evidence type="ECO:0000256" key="4">
    <source>
        <dbReference type="ARBA" id="ARBA00022989"/>
    </source>
</evidence>
<feature type="transmembrane region" description="Helical" evidence="7">
    <location>
        <begin position="1020"/>
        <end position="1040"/>
    </location>
</feature>
<feature type="transmembrane region" description="Helical" evidence="7">
    <location>
        <begin position="1115"/>
        <end position="1133"/>
    </location>
</feature>
<name>A0A2K4ZQ94_9FIRM</name>
<dbReference type="PANTHER" id="PTHR30287">
    <property type="entry name" value="MEMBRANE COMPONENT OF PREDICTED ABC SUPERFAMILY METABOLITE UPTAKE TRANSPORTER"/>
    <property type="match status" value="1"/>
</dbReference>
<dbReference type="OrthoDB" id="5137249at2"/>
<keyword evidence="4 7" id="KW-1133">Transmembrane helix</keyword>
<feature type="transmembrane region" description="Helical" evidence="7">
    <location>
        <begin position="783"/>
        <end position="803"/>
    </location>
</feature>
<keyword evidence="3 7" id="KW-0812">Transmembrane</keyword>
<evidence type="ECO:0000313" key="11">
    <source>
        <dbReference type="Proteomes" id="UP000236311"/>
    </source>
</evidence>
<feature type="transmembrane region" description="Helical" evidence="7">
    <location>
        <begin position="1074"/>
        <end position="1095"/>
    </location>
</feature>
<keyword evidence="2" id="KW-1003">Cell membrane</keyword>
<evidence type="ECO:0000259" key="8">
    <source>
        <dbReference type="Pfam" id="PF02687"/>
    </source>
</evidence>
<evidence type="ECO:0000256" key="1">
    <source>
        <dbReference type="ARBA" id="ARBA00004651"/>
    </source>
</evidence>
<feature type="transmembrane region" description="Helical" evidence="7">
    <location>
        <begin position="662"/>
        <end position="685"/>
    </location>
</feature>
<dbReference type="InterPro" id="IPR038766">
    <property type="entry name" value="Membrane_comp_ABC_pdt"/>
</dbReference>
<keyword evidence="5 7" id="KW-0472">Membrane</keyword>
<reference evidence="10 11" key="1">
    <citation type="submission" date="2018-01" db="EMBL/GenBank/DDBJ databases">
        <authorList>
            <person name="Gaut B.S."/>
            <person name="Morton B.R."/>
            <person name="Clegg M.T."/>
            <person name="Duvall M.R."/>
        </authorList>
    </citation>
    <scope>NUCLEOTIDE SEQUENCE [LARGE SCALE GENOMIC DNA]</scope>
    <source>
        <strain evidence="10">GP69</strain>
    </source>
</reference>
<feature type="coiled-coil region" evidence="6">
    <location>
        <begin position="245"/>
        <end position="332"/>
    </location>
</feature>
<organism evidence="10 11">
    <name type="scientific">Acetatifactor muris</name>
    <dbReference type="NCBI Taxonomy" id="879566"/>
    <lineage>
        <taxon>Bacteria</taxon>
        <taxon>Bacillati</taxon>
        <taxon>Bacillota</taxon>
        <taxon>Clostridia</taxon>
        <taxon>Lachnospirales</taxon>
        <taxon>Lachnospiraceae</taxon>
        <taxon>Acetatifactor</taxon>
    </lineage>
</organism>
<gene>
    <name evidence="10" type="primary">smc_6</name>
    <name evidence="10" type="ORF">AMURIS_05371</name>
</gene>
<comment type="subcellular location">
    <subcellularLocation>
        <location evidence="1">Cell membrane</location>
        <topology evidence="1">Multi-pass membrane protein</topology>
    </subcellularLocation>
</comment>
<dbReference type="InterPro" id="IPR025857">
    <property type="entry name" value="MacB_PCD"/>
</dbReference>
<evidence type="ECO:0000256" key="6">
    <source>
        <dbReference type="SAM" id="Coils"/>
    </source>
</evidence>
<dbReference type="AlphaFoldDB" id="A0A2K4ZQ94"/>
<evidence type="ECO:0000256" key="3">
    <source>
        <dbReference type="ARBA" id="ARBA00022692"/>
    </source>
</evidence>
<dbReference type="Pfam" id="PF12704">
    <property type="entry name" value="MacB_PCD"/>
    <property type="match status" value="1"/>
</dbReference>
<evidence type="ECO:0000313" key="10">
    <source>
        <dbReference type="EMBL" id="SOY32606.1"/>
    </source>
</evidence>
<dbReference type="EMBL" id="OFSM01000058">
    <property type="protein sequence ID" value="SOY32606.1"/>
    <property type="molecule type" value="Genomic_DNA"/>
</dbReference>
<feature type="transmembrane region" description="Helical" evidence="7">
    <location>
        <begin position="613"/>
        <end position="634"/>
    </location>
</feature>
<accession>A0A2K4ZQ94</accession>
<dbReference type="RefSeq" id="WP_103242532.1">
    <property type="nucleotide sequence ID" value="NZ_JANJZD010000064.1"/>
</dbReference>
<proteinExistence type="predicted"/>
<evidence type="ECO:0000256" key="7">
    <source>
        <dbReference type="SAM" id="Phobius"/>
    </source>
</evidence>
<keyword evidence="6" id="KW-0175">Coiled coil</keyword>
<feature type="domain" description="ABC3 transporter permease C-terminal" evidence="8">
    <location>
        <begin position="1024"/>
        <end position="1129"/>
    </location>
</feature>
<dbReference type="Proteomes" id="UP000236311">
    <property type="component" value="Unassembled WGS sequence"/>
</dbReference>
<feature type="coiled-coil region" evidence="6">
    <location>
        <begin position="386"/>
        <end position="588"/>
    </location>
</feature>
<evidence type="ECO:0000256" key="5">
    <source>
        <dbReference type="ARBA" id="ARBA00023136"/>
    </source>
</evidence>
<feature type="domain" description="ABC3 transporter permease C-terminal" evidence="8">
    <location>
        <begin position="616"/>
        <end position="729"/>
    </location>
</feature>
<feature type="domain" description="MacB-like periplasmic core" evidence="9">
    <location>
        <begin position="786"/>
        <end position="974"/>
    </location>
</feature>
<feature type="transmembrane region" description="Helical" evidence="7">
    <location>
        <begin position="16"/>
        <end position="36"/>
    </location>
</feature>
<dbReference type="InterPro" id="IPR003838">
    <property type="entry name" value="ABC3_permease_C"/>
</dbReference>
<keyword evidence="11" id="KW-1185">Reference proteome</keyword>
<evidence type="ECO:0000256" key="2">
    <source>
        <dbReference type="ARBA" id="ARBA00022475"/>
    </source>
</evidence>
<protein>
    <submittedName>
        <fullName evidence="10">Chromosome partition protein Smc</fullName>
    </submittedName>
</protein>
<dbReference type="GO" id="GO:0005886">
    <property type="term" value="C:plasma membrane"/>
    <property type="evidence" value="ECO:0007669"/>
    <property type="project" value="UniProtKB-SubCell"/>
</dbReference>
<evidence type="ECO:0000259" key="9">
    <source>
        <dbReference type="Pfam" id="PF12704"/>
    </source>
</evidence>
<dbReference type="PANTHER" id="PTHR30287:SF1">
    <property type="entry name" value="INNER MEMBRANE PROTEIN"/>
    <property type="match status" value="1"/>
</dbReference>
<dbReference type="Pfam" id="PF02687">
    <property type="entry name" value="FtsX"/>
    <property type="match status" value="2"/>
</dbReference>